<evidence type="ECO:0000313" key="5">
    <source>
        <dbReference type="EMBL" id="KAG5670253.1"/>
    </source>
</evidence>
<dbReference type="GO" id="GO:0004252">
    <property type="term" value="F:serine-type endopeptidase activity"/>
    <property type="evidence" value="ECO:0007669"/>
    <property type="project" value="InterPro"/>
</dbReference>
<dbReference type="InterPro" id="IPR051333">
    <property type="entry name" value="CLIP_Serine_Protease"/>
</dbReference>
<comment type="caution">
    <text evidence="5">The sequence shown here is derived from an EMBL/GenBank/DDBJ whole genome shotgun (WGS) entry which is preliminary data.</text>
</comment>
<comment type="similarity">
    <text evidence="1">Belongs to the peptidase S1 family. CLIP subfamily.</text>
</comment>
<dbReference type="GO" id="GO:0006508">
    <property type="term" value="P:proteolysis"/>
    <property type="evidence" value="ECO:0007669"/>
    <property type="project" value="InterPro"/>
</dbReference>
<evidence type="ECO:0000259" key="4">
    <source>
        <dbReference type="PROSITE" id="PS50978"/>
    </source>
</evidence>
<sequence>MILKVLQIILFFNIFLTIHGNSNKESSEEATGLMYGGKNFKRGSFPWMVAIFAKLESDDFEYSAGGSIISFKSILTVAHCIYLKDSNKPLDKSKFKIYAGVHDLNDANVAGSVEMQPYEIHVHEKWDPYQVSYDYDIAIMVLEKRLEFTEFIKPIKITHTNKNIKDYLKGIVIGYGQSENAAYENIPKKISIPIVSNEECSRFPRLMAISSARMFCAGKIDGVTGPCLGDSGHGFFVKIDQEYYLRGLVSATLTKKKDGTCNLNKYALYTDVSKYIEWIKMNAPEFLNDFIVISLTITKGTTIHFCENTKEIEINDETFRRLECNDEKIEILTKFDMDLQQKLKLLIKTAYKQKNNGSQMNILNSPHSLSEQNIYNENIGVIDADTHLNSNSESTQIIDCNDNVQTKNFDAYYQINKLSFNNTQINKCPIGCSGKALQHNFRCEGCTQKNIGFSQIIQNHFKCFDENYLQVNIVISPANIEQNLIQSTNHMQNSKFIFVQENTVLSNNVKITQNIYPSYAKAIQINKFFDGNDEMNIYFDIKSTPYSVQFEIKYGGSNGKSIVNNYT</sequence>
<dbReference type="PROSITE" id="PS50240">
    <property type="entry name" value="TRYPSIN_DOM"/>
    <property type="match status" value="1"/>
</dbReference>
<evidence type="ECO:0000256" key="1">
    <source>
        <dbReference type="ARBA" id="ARBA00024195"/>
    </source>
</evidence>
<dbReference type="EMBL" id="JADBJN010000003">
    <property type="protein sequence ID" value="KAG5670253.1"/>
    <property type="molecule type" value="Genomic_DNA"/>
</dbReference>
<dbReference type="InterPro" id="IPR043504">
    <property type="entry name" value="Peptidase_S1_PA_chymotrypsin"/>
</dbReference>
<dbReference type="Gene3D" id="2.40.10.10">
    <property type="entry name" value="Trypsin-like serine proteases"/>
    <property type="match status" value="1"/>
</dbReference>
<feature type="signal peptide" evidence="2">
    <location>
        <begin position="1"/>
        <end position="20"/>
    </location>
</feature>
<evidence type="ECO:0000256" key="2">
    <source>
        <dbReference type="SAM" id="SignalP"/>
    </source>
</evidence>
<dbReference type="SUPFAM" id="SSF50494">
    <property type="entry name" value="Trypsin-like serine proteases"/>
    <property type="match status" value="1"/>
</dbReference>
<dbReference type="PANTHER" id="PTHR24260">
    <property type="match status" value="1"/>
</dbReference>
<feature type="domain" description="Peptidase S1" evidence="3">
    <location>
        <begin position="34"/>
        <end position="284"/>
    </location>
</feature>
<evidence type="ECO:0000313" key="6">
    <source>
        <dbReference type="Proteomes" id="UP001107558"/>
    </source>
</evidence>
<gene>
    <name evidence="5" type="ORF">PVAND_000530</name>
</gene>
<dbReference type="InterPro" id="IPR009003">
    <property type="entry name" value="Peptidase_S1_PA"/>
</dbReference>
<feature type="domain" description="NEAT" evidence="4">
    <location>
        <begin position="541"/>
        <end position="567"/>
    </location>
</feature>
<dbReference type="PROSITE" id="PS50978">
    <property type="entry name" value="NEAT"/>
    <property type="match status" value="1"/>
</dbReference>
<evidence type="ECO:0008006" key="7">
    <source>
        <dbReference type="Google" id="ProtNLM"/>
    </source>
</evidence>
<proteinExistence type="inferred from homology"/>
<dbReference type="CDD" id="cd00190">
    <property type="entry name" value="Tryp_SPc"/>
    <property type="match status" value="1"/>
</dbReference>
<dbReference type="SMART" id="SM00020">
    <property type="entry name" value="Tryp_SPc"/>
    <property type="match status" value="1"/>
</dbReference>
<feature type="chain" id="PRO_5039894519" description="Peptidase S1 domain-containing protein" evidence="2">
    <location>
        <begin position="21"/>
        <end position="567"/>
    </location>
</feature>
<dbReference type="InterPro" id="IPR001314">
    <property type="entry name" value="Peptidase_S1A"/>
</dbReference>
<dbReference type="Pfam" id="PF00089">
    <property type="entry name" value="Trypsin"/>
    <property type="match status" value="1"/>
</dbReference>
<keyword evidence="2" id="KW-0732">Signal</keyword>
<reference evidence="5" key="1">
    <citation type="submission" date="2021-03" db="EMBL/GenBank/DDBJ databases">
        <title>Chromosome level genome of the anhydrobiotic midge Polypedilum vanderplanki.</title>
        <authorList>
            <person name="Yoshida Y."/>
            <person name="Kikawada T."/>
            <person name="Gusev O."/>
        </authorList>
    </citation>
    <scope>NUCLEOTIDE SEQUENCE</scope>
    <source>
        <strain evidence="5">NIAS01</strain>
        <tissue evidence="5">Whole body or cell culture</tissue>
    </source>
</reference>
<keyword evidence="6" id="KW-1185">Reference proteome</keyword>
<dbReference type="Proteomes" id="UP001107558">
    <property type="component" value="Chromosome 3"/>
</dbReference>
<dbReference type="PRINTS" id="PR00722">
    <property type="entry name" value="CHYMOTRYPSIN"/>
</dbReference>
<dbReference type="InterPro" id="IPR006635">
    <property type="entry name" value="NEAT_dom"/>
</dbReference>
<name>A0A9J6BKE3_POLVA</name>
<dbReference type="PANTHER" id="PTHR24260:SF136">
    <property type="entry name" value="GH08193P-RELATED"/>
    <property type="match status" value="1"/>
</dbReference>
<evidence type="ECO:0000259" key="3">
    <source>
        <dbReference type="PROSITE" id="PS50240"/>
    </source>
</evidence>
<organism evidence="5 6">
    <name type="scientific">Polypedilum vanderplanki</name>
    <name type="common">Sleeping chironomid midge</name>
    <dbReference type="NCBI Taxonomy" id="319348"/>
    <lineage>
        <taxon>Eukaryota</taxon>
        <taxon>Metazoa</taxon>
        <taxon>Ecdysozoa</taxon>
        <taxon>Arthropoda</taxon>
        <taxon>Hexapoda</taxon>
        <taxon>Insecta</taxon>
        <taxon>Pterygota</taxon>
        <taxon>Neoptera</taxon>
        <taxon>Endopterygota</taxon>
        <taxon>Diptera</taxon>
        <taxon>Nematocera</taxon>
        <taxon>Chironomoidea</taxon>
        <taxon>Chironomidae</taxon>
        <taxon>Chironominae</taxon>
        <taxon>Polypedilum</taxon>
        <taxon>Polypedilum</taxon>
    </lineage>
</organism>
<dbReference type="AlphaFoldDB" id="A0A9J6BKE3"/>
<dbReference type="InterPro" id="IPR001254">
    <property type="entry name" value="Trypsin_dom"/>
</dbReference>
<dbReference type="OrthoDB" id="238681at2759"/>
<accession>A0A9J6BKE3</accession>
<protein>
    <recommendedName>
        <fullName evidence="7">Peptidase S1 domain-containing protein</fullName>
    </recommendedName>
</protein>